<dbReference type="CDD" id="cd00170">
    <property type="entry name" value="SEC14"/>
    <property type="match status" value="1"/>
</dbReference>
<sequence length="313" mass="36110">MSIKRNEQDVPYIELGEEFKIYVQADEFTDPKLLAKAAAEINETPERVQEALAELRELLKQVPDLHIPLEDDKFLRKFLRACKYDVQKTYQMIQFAYRMKINGKEYYENTPNPSSIRHVFDEGMIWYMPERDADGAAMCVVEVGKKWNTSKVSIIELIAAIRFSVEAALLDPETQLHGMKVIFDTEGLSMAQIAQNTPKHACMILDWAQKACPFRLRGVHVVNNSMLFNILFAIFKPFISKELRDVIFFHNKDWKSLAKHVNPSCLRPKYGGSLAAPEYEGRLLGDFLQLYDKYFDTLDGYGYAEGSQKRKSK</sequence>
<evidence type="ECO:0000313" key="2">
    <source>
        <dbReference type="EMBL" id="CAG6477063.1"/>
    </source>
</evidence>
<accession>A0A8D8BME0</accession>
<dbReference type="GO" id="GO:1902936">
    <property type="term" value="F:phosphatidylinositol bisphosphate binding"/>
    <property type="evidence" value="ECO:0007669"/>
    <property type="project" value="TreeGrafter"/>
</dbReference>
<dbReference type="EMBL" id="HBUE01079963">
    <property type="protein sequence ID" value="CAG6477063.1"/>
    <property type="molecule type" value="Transcribed_RNA"/>
</dbReference>
<organism evidence="2">
    <name type="scientific">Culex pipiens</name>
    <name type="common">House mosquito</name>
    <dbReference type="NCBI Taxonomy" id="7175"/>
    <lineage>
        <taxon>Eukaryota</taxon>
        <taxon>Metazoa</taxon>
        <taxon>Ecdysozoa</taxon>
        <taxon>Arthropoda</taxon>
        <taxon>Hexapoda</taxon>
        <taxon>Insecta</taxon>
        <taxon>Pterygota</taxon>
        <taxon>Neoptera</taxon>
        <taxon>Endopterygota</taxon>
        <taxon>Diptera</taxon>
        <taxon>Nematocera</taxon>
        <taxon>Culicoidea</taxon>
        <taxon>Culicidae</taxon>
        <taxon>Culicinae</taxon>
        <taxon>Culicini</taxon>
        <taxon>Culex</taxon>
        <taxon>Culex</taxon>
    </lineage>
</organism>
<dbReference type="PRINTS" id="PR00180">
    <property type="entry name" value="CRETINALDHBP"/>
</dbReference>
<dbReference type="Pfam" id="PF00650">
    <property type="entry name" value="CRAL_TRIO"/>
    <property type="match status" value="1"/>
</dbReference>
<dbReference type="InterPro" id="IPR036865">
    <property type="entry name" value="CRAL-TRIO_dom_sf"/>
</dbReference>
<dbReference type="PROSITE" id="PS50191">
    <property type="entry name" value="CRAL_TRIO"/>
    <property type="match status" value="1"/>
</dbReference>
<dbReference type="Gene3D" id="3.40.525.10">
    <property type="entry name" value="CRAL-TRIO lipid binding domain"/>
    <property type="match status" value="1"/>
</dbReference>
<dbReference type="SUPFAM" id="SSF52087">
    <property type="entry name" value="CRAL/TRIO domain"/>
    <property type="match status" value="1"/>
</dbReference>
<feature type="domain" description="CRAL-TRIO" evidence="1">
    <location>
        <begin position="112"/>
        <end position="278"/>
    </location>
</feature>
<dbReference type="InterPro" id="IPR036273">
    <property type="entry name" value="CRAL/TRIO_N_dom_sf"/>
</dbReference>
<dbReference type="Pfam" id="PF03765">
    <property type="entry name" value="CRAL_TRIO_N"/>
    <property type="match status" value="1"/>
</dbReference>
<dbReference type="GO" id="GO:0016020">
    <property type="term" value="C:membrane"/>
    <property type="evidence" value="ECO:0007669"/>
    <property type="project" value="TreeGrafter"/>
</dbReference>
<proteinExistence type="predicted"/>
<dbReference type="PANTHER" id="PTHR10174:SF38">
    <property type="entry name" value="HL01515P"/>
    <property type="match status" value="1"/>
</dbReference>
<dbReference type="SMART" id="SM00516">
    <property type="entry name" value="SEC14"/>
    <property type="match status" value="1"/>
</dbReference>
<dbReference type="InterPro" id="IPR001251">
    <property type="entry name" value="CRAL-TRIO_dom"/>
</dbReference>
<dbReference type="SMART" id="SM01100">
    <property type="entry name" value="CRAL_TRIO_N"/>
    <property type="match status" value="1"/>
</dbReference>
<dbReference type="AlphaFoldDB" id="A0A8D8BME0"/>
<dbReference type="Gene3D" id="1.10.8.20">
    <property type="entry name" value="N-terminal domain of phosphatidylinositol transfer protein sec14p"/>
    <property type="match status" value="1"/>
</dbReference>
<protein>
    <submittedName>
        <fullName evidence="2">Clavesin-1</fullName>
    </submittedName>
</protein>
<reference evidence="2" key="1">
    <citation type="submission" date="2021-05" db="EMBL/GenBank/DDBJ databases">
        <authorList>
            <person name="Alioto T."/>
            <person name="Alioto T."/>
            <person name="Gomez Garrido J."/>
        </authorList>
    </citation>
    <scope>NUCLEOTIDE SEQUENCE</scope>
</reference>
<dbReference type="InterPro" id="IPR011074">
    <property type="entry name" value="CRAL/TRIO_N_dom"/>
</dbReference>
<dbReference type="PANTHER" id="PTHR10174">
    <property type="entry name" value="ALPHA-TOCOPHEROL TRANSFER PROTEIN-RELATED"/>
    <property type="match status" value="1"/>
</dbReference>
<evidence type="ECO:0000259" key="1">
    <source>
        <dbReference type="PROSITE" id="PS50191"/>
    </source>
</evidence>
<name>A0A8D8BME0_CULPI</name>
<dbReference type="SUPFAM" id="SSF46938">
    <property type="entry name" value="CRAL/TRIO N-terminal domain"/>
    <property type="match status" value="1"/>
</dbReference>